<proteinExistence type="predicted"/>
<gene>
    <name evidence="2" type="ORF">QB910_000138</name>
</gene>
<keyword evidence="1" id="KW-1133">Transmembrane helix</keyword>
<protein>
    <submittedName>
        <fullName evidence="2">Uncharacterized protein</fullName>
    </submittedName>
</protein>
<keyword evidence="1" id="KW-0472">Membrane</keyword>
<feature type="transmembrane region" description="Helical" evidence="1">
    <location>
        <begin position="12"/>
        <end position="33"/>
    </location>
</feature>
<keyword evidence="1" id="KW-0812">Transmembrane</keyword>
<reference evidence="2" key="1">
    <citation type="submission" date="2023-04" db="EMBL/GenBank/DDBJ databases">
        <title>Characterization and genome study of newly isolated Alicyclobacillus-specific phaga.</title>
        <authorList>
            <person name="Shymialevich D."/>
            <person name="Wojcicki M."/>
            <person name="Srednicka P."/>
            <person name="Swider O."/>
        </authorList>
    </citation>
    <scope>NUCLEOTIDE SEQUENCE</scope>
</reference>
<name>A0AAT9V843_9CAUD</name>
<evidence type="ECO:0000256" key="1">
    <source>
        <dbReference type="SAM" id="Phobius"/>
    </source>
</evidence>
<sequence>MIFMIIQFSELMWKLFCEFWIVPAGGLLFMMMMSRRENVRKRRAIKLQAQQTINQVRANRVS</sequence>
<accession>A0AAT9V843</accession>
<organism evidence="2">
    <name type="scientific">Alicyclobacillus phage KKP_3916</name>
    <dbReference type="NCBI Taxonomy" id="3040651"/>
    <lineage>
        <taxon>Viruses</taxon>
        <taxon>Duplodnaviria</taxon>
        <taxon>Heunggongvirae</taxon>
        <taxon>Uroviricota</taxon>
        <taxon>Caudoviricetes</taxon>
    </lineage>
</organism>
<evidence type="ECO:0000313" key="2">
    <source>
        <dbReference type="EMBL" id="WJJ55382.1"/>
    </source>
</evidence>
<dbReference type="EMBL" id="OQ846916">
    <property type="protein sequence ID" value="WJJ55382.1"/>
    <property type="molecule type" value="Genomic_DNA"/>
</dbReference>